<evidence type="ECO:0000259" key="2">
    <source>
        <dbReference type="SMART" id="SM00128"/>
    </source>
</evidence>
<dbReference type="SUPFAM" id="SSF56219">
    <property type="entry name" value="DNase I-like"/>
    <property type="match status" value="1"/>
</dbReference>
<dbReference type="InterPro" id="IPR036691">
    <property type="entry name" value="Endo/exonu/phosph_ase_sf"/>
</dbReference>
<dbReference type="FunFam" id="2.30.29.110:FF:000002">
    <property type="entry name" value="Type II inositol 1,4,5-trisphosphate 5-phosphatase"/>
    <property type="match status" value="1"/>
</dbReference>
<dbReference type="InterPro" id="IPR013783">
    <property type="entry name" value="Ig-like_fold"/>
</dbReference>
<dbReference type="Pfam" id="PF22669">
    <property type="entry name" value="Exo_endo_phos2"/>
    <property type="match status" value="1"/>
</dbReference>
<dbReference type="FunFam" id="3.60.10.10:FF:000004">
    <property type="entry name" value="Type II inositol 1,4,5-trisphosphate 5-phosphatase"/>
    <property type="match status" value="1"/>
</dbReference>
<gene>
    <name evidence="3" type="primary">INPP5B</name>
</gene>
<reference evidence="3 4" key="1">
    <citation type="journal article" date="2011" name="Nature">
        <title>A high-resolution map of human evolutionary constraint using 29 mammals.</title>
        <authorList>
            <person name="Lindblad-Toh K."/>
            <person name="Garber M."/>
            <person name="Zuk O."/>
            <person name="Lin M.F."/>
            <person name="Parker B.J."/>
            <person name="Washietl S."/>
            <person name="Kheradpour P."/>
            <person name="Ernst J."/>
            <person name="Jordan G."/>
            <person name="Mauceli E."/>
            <person name="Ward L.D."/>
            <person name="Lowe C.B."/>
            <person name="Holloway A.K."/>
            <person name="Clamp M."/>
            <person name="Gnerre S."/>
            <person name="Alfoldi J."/>
            <person name="Beal K."/>
            <person name="Chang J."/>
            <person name="Clawson H."/>
            <person name="Cuff J."/>
            <person name="Di Palma F."/>
            <person name="Fitzgerald S."/>
            <person name="Flicek P."/>
            <person name="Guttman M."/>
            <person name="Hubisz M.J."/>
            <person name="Jaffe D.B."/>
            <person name="Jungreis I."/>
            <person name="Kent W.J."/>
            <person name="Kostka D."/>
            <person name="Lara M."/>
            <person name="Martins A.L."/>
            <person name="Massingham T."/>
            <person name="Moltke I."/>
            <person name="Raney B.J."/>
            <person name="Rasmussen M.D."/>
            <person name="Robinson J."/>
            <person name="Stark A."/>
            <person name="Vilella A.J."/>
            <person name="Wen J."/>
            <person name="Xie X."/>
            <person name="Zody M.C."/>
            <person name="Baldwin J."/>
            <person name="Bloom T."/>
            <person name="Chin C.W."/>
            <person name="Heiman D."/>
            <person name="Nicol R."/>
            <person name="Nusbaum C."/>
            <person name="Young S."/>
            <person name="Wilkinson J."/>
            <person name="Worley K.C."/>
            <person name="Kovar C.L."/>
            <person name="Muzny D.M."/>
            <person name="Gibbs R.A."/>
            <person name="Cree A."/>
            <person name="Dihn H.H."/>
            <person name="Fowler G."/>
            <person name="Jhangiani S."/>
            <person name="Joshi V."/>
            <person name="Lee S."/>
            <person name="Lewis L.R."/>
            <person name="Nazareth L.V."/>
            <person name="Okwuonu G."/>
            <person name="Santibanez J."/>
            <person name="Warren W.C."/>
            <person name="Mardis E.R."/>
            <person name="Weinstock G.M."/>
            <person name="Wilson R.K."/>
            <person name="Delehaunty K."/>
            <person name="Dooling D."/>
            <person name="Fronik C."/>
            <person name="Fulton L."/>
            <person name="Fulton B."/>
            <person name="Graves T."/>
            <person name="Minx P."/>
            <person name="Sodergren E."/>
            <person name="Birney E."/>
            <person name="Margulies E.H."/>
            <person name="Herrero J."/>
            <person name="Green E.D."/>
            <person name="Haussler D."/>
            <person name="Siepel A."/>
            <person name="Goldman N."/>
            <person name="Pollard K.S."/>
            <person name="Pedersen J.S."/>
            <person name="Lander E.S."/>
            <person name="Kellis M."/>
        </authorList>
    </citation>
    <scope>NUCLEOTIDE SEQUENCE [LARGE SCALE GENOMIC DNA]</scope>
    <source>
        <strain evidence="4">Thorbecke</strain>
    </source>
</reference>
<dbReference type="InterPro" id="IPR048869">
    <property type="entry name" value="OCRL-1_2_ASH"/>
</dbReference>
<feature type="domain" description="Inositol polyphosphate-related phosphatase" evidence="2">
    <location>
        <begin position="263"/>
        <end position="564"/>
    </location>
</feature>
<dbReference type="GO" id="GO:0004439">
    <property type="term" value="F:phosphatidylinositol-4,5-bisphosphate 5-phosphatase activity"/>
    <property type="evidence" value="ECO:0007669"/>
    <property type="project" value="UniProtKB-EC"/>
</dbReference>
<dbReference type="GeneTree" id="ENSGT00940000156762"/>
<evidence type="ECO:0000256" key="1">
    <source>
        <dbReference type="ARBA" id="ARBA00013044"/>
    </source>
</evidence>
<proteinExistence type="predicted"/>
<evidence type="ECO:0000313" key="3">
    <source>
        <dbReference type="Ensembl" id="ENSOCUP00000045279.1"/>
    </source>
</evidence>
<dbReference type="GO" id="GO:0046856">
    <property type="term" value="P:phosphatidylinositol dephosphorylation"/>
    <property type="evidence" value="ECO:0007669"/>
    <property type="project" value="InterPro"/>
</dbReference>
<dbReference type="Gene3D" id="2.60.40.10">
    <property type="entry name" value="Immunoglobulins"/>
    <property type="match status" value="1"/>
</dbReference>
<dbReference type="Ensembl" id="ENSOCUT00000040555.1">
    <property type="protein sequence ID" value="ENSOCUP00000045279.1"/>
    <property type="gene ID" value="ENSOCUG00000005395.4"/>
</dbReference>
<reference evidence="3" key="2">
    <citation type="submission" date="2025-08" db="UniProtKB">
        <authorList>
            <consortium name="Ensembl"/>
        </authorList>
    </citation>
    <scope>IDENTIFICATION</scope>
    <source>
        <strain evidence="3">Thorbecke</strain>
    </source>
</reference>
<keyword evidence="4" id="KW-1185">Reference proteome</keyword>
<protein>
    <recommendedName>
        <fullName evidence="1">phosphoinositide 5-phosphatase</fullName>
        <ecNumber evidence="1">3.1.3.36</ecNumber>
    </recommendedName>
</protein>
<dbReference type="InterPro" id="IPR031896">
    <property type="entry name" value="INPP5B_PH_dom"/>
</dbReference>
<dbReference type="CDD" id="cd09093">
    <property type="entry name" value="INPP5c_INPP5B"/>
    <property type="match status" value="1"/>
</dbReference>
<dbReference type="FunFam" id="2.60.40.10:FF:000132">
    <property type="entry name" value="Inositol polyphosphate 5-phosphatase OCRL-1 isoform b"/>
    <property type="match status" value="1"/>
</dbReference>
<organism evidence="3 4">
    <name type="scientific">Oryctolagus cuniculus</name>
    <name type="common">Rabbit</name>
    <dbReference type="NCBI Taxonomy" id="9986"/>
    <lineage>
        <taxon>Eukaryota</taxon>
        <taxon>Metazoa</taxon>
        <taxon>Chordata</taxon>
        <taxon>Craniata</taxon>
        <taxon>Vertebrata</taxon>
        <taxon>Euteleostomi</taxon>
        <taxon>Mammalia</taxon>
        <taxon>Eutheria</taxon>
        <taxon>Euarchontoglires</taxon>
        <taxon>Glires</taxon>
        <taxon>Lagomorpha</taxon>
        <taxon>Leporidae</taxon>
        <taxon>Oryctolagus</taxon>
    </lineage>
</organism>
<dbReference type="AlphaFoldDB" id="A0A5F9DGF5"/>
<reference evidence="3" key="3">
    <citation type="submission" date="2025-09" db="UniProtKB">
        <authorList>
            <consortium name="Ensembl"/>
        </authorList>
    </citation>
    <scope>IDENTIFICATION</scope>
    <source>
        <strain evidence="3">Thorbecke</strain>
    </source>
</reference>
<dbReference type="InterPro" id="IPR037793">
    <property type="entry name" value="OCRL1/INPP5B_INPP5c"/>
</dbReference>
<dbReference type="InterPro" id="IPR046985">
    <property type="entry name" value="IP5"/>
</dbReference>
<evidence type="ECO:0000313" key="4">
    <source>
        <dbReference type="Proteomes" id="UP000001811"/>
    </source>
</evidence>
<dbReference type="SMART" id="SM00128">
    <property type="entry name" value="IPPc"/>
    <property type="match status" value="1"/>
</dbReference>
<dbReference type="Pfam" id="PF21310">
    <property type="entry name" value="OCRL-like_ASH"/>
    <property type="match status" value="1"/>
</dbReference>
<dbReference type="InterPro" id="IPR000300">
    <property type="entry name" value="IPPc"/>
</dbReference>
<dbReference type="Gene3D" id="3.60.10.10">
    <property type="entry name" value="Endonuclease/exonuclease/phosphatase"/>
    <property type="match status" value="1"/>
</dbReference>
<dbReference type="Pfam" id="PF16776">
    <property type="entry name" value="INPP5B_PH"/>
    <property type="match status" value="1"/>
</dbReference>
<sequence>MDQSVAIQDTLAEGEYCVIAVQGTLCEGDSRQSRLLGLVRYRPDHGHQEHALFLYTHRRMAITGDDVSLDQIVPVSRDFTMQEVSPDGEPYILGSDVTVQLDTAELSLVFQLPFGSHTKMFLQEVARAWPGFDETTRDPEFQWLCRYRCAEPDTELPSPRGWNSSPGTWPRCAIIGGGGSNLDDLRPKGKGLLMDQSSRGQDKPENLLTRQNKHKSELTDMVHSSTVTVSDKAQILSMQKFGLRDTIVKSELIQKEEDYTYVQNFRFFVGTYNVNGQSPKECLRPWLSHSAEAPDIYCVGFQELDLSKEAFFFHDTPKEEEWFKAVSEGLHPDAKYAKVKLIRLVGIMLLLYIKQEHAAFISEVEAETVGTGIMGRMGNKGGVAIRFRFHNTSICIVNSHLAAHTEEYERRNQDYKDICSRMQFCQVDPSRPPLTIGKHDVILWLGDLNYRIEELGVEKVKKLIEEKAFQTLYAYDQLKIQVAAKAVFEGFTEGELTFQPTYKYDTGSDNWDTSEKCRAPAWCDRILWKGKNITQLSYQSHMALKTSDHKPVSSVFDIGVRVINEELYRKTLEEIVRSLDKMENANIPSVSLSKREFCFQNVKYMQLQVESFTIHNGQVPCQFQFINKPDEDSYCKRWLSASPSKGFLLPDSDIEIELELFVNKTTATKLNSGEDKIEDILVLHLERGKDYFLSVSGNYLPSCFGSPIHTLCHMREPILDLPLETVSQLLAYLEAYCFETRLVIKSLK</sequence>
<dbReference type="GO" id="GO:0052658">
    <property type="term" value="F:inositol-1,4,5-trisphosphate 5-phosphatase activity"/>
    <property type="evidence" value="ECO:0007669"/>
    <property type="project" value="TreeGrafter"/>
</dbReference>
<dbReference type="Bgee" id="ENSOCUG00000005395">
    <property type="expression patterns" value="Expressed in skin of back and 15 other cell types or tissues"/>
</dbReference>
<dbReference type="PANTHER" id="PTHR11200">
    <property type="entry name" value="INOSITOL 5-PHOSPHATASE"/>
    <property type="match status" value="1"/>
</dbReference>
<dbReference type="EC" id="3.1.3.36" evidence="1"/>
<dbReference type="GO" id="GO:0005829">
    <property type="term" value="C:cytosol"/>
    <property type="evidence" value="ECO:0007669"/>
    <property type="project" value="TreeGrafter"/>
</dbReference>
<dbReference type="Gene3D" id="2.30.29.110">
    <property type="match status" value="1"/>
</dbReference>
<dbReference type="PANTHER" id="PTHR11200:SF300">
    <property type="entry name" value="TYPE II INOSITOL 1,4,5-TRISPHOSPHATE 5-PHOSPHATASE"/>
    <property type="match status" value="1"/>
</dbReference>
<dbReference type="GO" id="GO:0016020">
    <property type="term" value="C:membrane"/>
    <property type="evidence" value="ECO:0007669"/>
    <property type="project" value="TreeGrafter"/>
</dbReference>
<accession>A0A5F9DGF5</accession>
<name>A0A5F9DGF5_RABIT</name>
<dbReference type="Proteomes" id="UP000001811">
    <property type="component" value="Unplaced"/>
</dbReference>